<dbReference type="RefSeq" id="WP_037276365.1">
    <property type="nucleotide sequence ID" value="NZ_KN293991.1"/>
</dbReference>
<dbReference type="InterPro" id="IPR019734">
    <property type="entry name" value="TPR_rpt"/>
</dbReference>
<evidence type="ECO:0000313" key="2">
    <source>
        <dbReference type="EMBL" id="KGM89700.1"/>
    </source>
</evidence>
<dbReference type="InterPro" id="IPR011990">
    <property type="entry name" value="TPR-like_helical_dom_sf"/>
</dbReference>
<evidence type="ECO:0000313" key="3">
    <source>
        <dbReference type="Proteomes" id="UP000030021"/>
    </source>
</evidence>
<dbReference type="Pfam" id="PF13174">
    <property type="entry name" value="TPR_6"/>
    <property type="match status" value="2"/>
</dbReference>
<evidence type="ECO:0000256" key="1">
    <source>
        <dbReference type="HAMAP-Rule" id="MF_02066"/>
    </source>
</evidence>
<dbReference type="OrthoDB" id="9763909at2"/>
<dbReference type="InterPro" id="IPR034706">
    <property type="entry name" value="CpoB"/>
</dbReference>
<feature type="signal peptide" evidence="1">
    <location>
        <begin position="1"/>
        <end position="21"/>
    </location>
</feature>
<dbReference type="STRING" id="215743.ROSMUCSMR3_01980"/>
<comment type="subcellular location">
    <subcellularLocation>
        <location evidence="1">Periplasm</location>
    </subcellularLocation>
</comment>
<comment type="caution">
    <text evidence="2">The sequence shown here is derived from an EMBL/GenBank/DDBJ whole genome shotgun (WGS) entry which is preliminary data.</text>
</comment>
<dbReference type="GO" id="GO:0030288">
    <property type="term" value="C:outer membrane-bounded periplasmic space"/>
    <property type="evidence" value="ECO:0007669"/>
    <property type="project" value="UniProtKB-UniRule"/>
</dbReference>
<sequence length="280" mass="29021" precursor="true">MRRFAFILAAGLLVAPHHAVAQTDQTLADIRQELSVLFVTLQHLKRELSTTGSAGQLSGGGSLVDRVNAIESEVQRLTSKTEELEFRIDRVVSDGTNRVGDLEFRLCELEPTCDIATLEPGSTLGGVDPVTAGGGAAPLPSIPQAGTGDSPQLAIGERDDFDRAEAALQAGNHTEAAAGFATFLSTYPGSPLSGRAGLLRGEALEAAGQQSEAARAYLDSFSAAPDGAEAPEALFRLGRALGRLGQTEEACVTLGQVAARYPTAAAVSSAQSEMGRLGCS</sequence>
<organism evidence="2 3">
    <name type="scientific">Roseovarius mucosus DSM 17069</name>
    <dbReference type="NCBI Taxonomy" id="1288298"/>
    <lineage>
        <taxon>Bacteria</taxon>
        <taxon>Pseudomonadati</taxon>
        <taxon>Pseudomonadota</taxon>
        <taxon>Alphaproteobacteria</taxon>
        <taxon>Rhodobacterales</taxon>
        <taxon>Roseobacteraceae</taxon>
        <taxon>Roseovarius</taxon>
    </lineage>
</organism>
<protein>
    <recommendedName>
        <fullName evidence="1">Cell division coordinator CpoB</fullName>
    </recommendedName>
</protein>
<dbReference type="AlphaFoldDB" id="A0A0A0HQX7"/>
<dbReference type="GO" id="GO:0043093">
    <property type="term" value="P:FtsZ-dependent cytokinesis"/>
    <property type="evidence" value="ECO:0007669"/>
    <property type="project" value="UniProtKB-UniRule"/>
</dbReference>
<feature type="chain" id="PRO_5009982881" description="Cell division coordinator CpoB" evidence="1">
    <location>
        <begin position="22"/>
        <end position="280"/>
    </location>
</feature>
<dbReference type="Gene3D" id="1.25.40.10">
    <property type="entry name" value="Tetratricopeptide repeat domain"/>
    <property type="match status" value="1"/>
</dbReference>
<dbReference type="InterPro" id="IPR014162">
    <property type="entry name" value="CpoB_C"/>
</dbReference>
<keyword evidence="1" id="KW-0732">Signal</keyword>
<dbReference type="SUPFAM" id="SSF48452">
    <property type="entry name" value="TPR-like"/>
    <property type="match status" value="1"/>
</dbReference>
<dbReference type="NCBIfam" id="TIGR02795">
    <property type="entry name" value="tol_pal_ybgF"/>
    <property type="match status" value="1"/>
</dbReference>
<dbReference type="EMBL" id="AONH01000001">
    <property type="protein sequence ID" value="KGM89700.1"/>
    <property type="molecule type" value="Genomic_DNA"/>
</dbReference>
<name>A0A0A0HQX7_9RHOB</name>
<comment type="similarity">
    <text evidence="1">Belongs to the CpoB family.</text>
</comment>
<dbReference type="eggNOG" id="COG1729">
    <property type="taxonomic scope" value="Bacteria"/>
</dbReference>
<reference evidence="2 3" key="1">
    <citation type="submission" date="2013-01" db="EMBL/GenBank/DDBJ databases">
        <authorList>
            <person name="Fiebig A."/>
            <person name="Goeker M."/>
            <person name="Klenk H.-P.P."/>
        </authorList>
    </citation>
    <scope>NUCLEOTIDE SEQUENCE [LARGE SCALE GENOMIC DNA]</scope>
    <source>
        <strain evidence="2 3">DSM 17069</strain>
    </source>
</reference>
<proteinExistence type="inferred from homology"/>
<keyword evidence="1" id="KW-0131">Cell cycle</keyword>
<keyword evidence="1" id="KW-0132">Cell division</keyword>
<gene>
    <name evidence="1" type="primary">cpoB</name>
    <name evidence="2" type="ORF">rosmuc_00294</name>
</gene>
<dbReference type="Proteomes" id="UP000030021">
    <property type="component" value="Unassembled WGS sequence"/>
</dbReference>
<keyword evidence="1" id="KW-0574">Periplasm</keyword>
<dbReference type="PATRIC" id="fig|1288298.3.peg.292"/>
<dbReference type="HAMAP" id="MF_02066">
    <property type="entry name" value="CpoB"/>
    <property type="match status" value="1"/>
</dbReference>
<accession>A0A0A0HQX7</accession>
<dbReference type="HOGENOM" id="CLU_997073_0_0_5"/>
<comment type="function">
    <text evidence="1">Mediates coordination of peptidoglycan synthesis and outer membrane constriction during cell division.</text>
</comment>